<dbReference type="InterPro" id="IPR051257">
    <property type="entry name" value="Diverse_CBS-Domain"/>
</dbReference>
<dbReference type="EMBL" id="JBBYAF010000020">
    <property type="protein sequence ID" value="MEL3972913.1"/>
    <property type="molecule type" value="Genomic_DNA"/>
</dbReference>
<accession>A0ABU9KA64</accession>
<evidence type="ECO:0000256" key="2">
    <source>
        <dbReference type="PROSITE-ProRule" id="PRU00703"/>
    </source>
</evidence>
<feature type="domain" description="CBS" evidence="3">
    <location>
        <begin position="70"/>
        <end position="126"/>
    </location>
</feature>
<dbReference type="Gene3D" id="3.10.580.10">
    <property type="entry name" value="CBS-domain"/>
    <property type="match status" value="1"/>
</dbReference>
<dbReference type="InterPro" id="IPR000644">
    <property type="entry name" value="CBS_dom"/>
</dbReference>
<feature type="domain" description="CBS" evidence="3">
    <location>
        <begin position="7"/>
        <end position="67"/>
    </location>
</feature>
<organism evidence="4 5">
    <name type="scientific">Rossellomorea oryzaecorticis</name>
    <dbReference type="NCBI Taxonomy" id="1396505"/>
    <lineage>
        <taxon>Bacteria</taxon>
        <taxon>Bacillati</taxon>
        <taxon>Bacillota</taxon>
        <taxon>Bacilli</taxon>
        <taxon>Bacillales</taxon>
        <taxon>Bacillaceae</taxon>
        <taxon>Rossellomorea</taxon>
    </lineage>
</organism>
<dbReference type="Pfam" id="PF00571">
    <property type="entry name" value="CBS"/>
    <property type="match status" value="2"/>
</dbReference>
<dbReference type="PANTHER" id="PTHR43080:SF2">
    <property type="entry name" value="CBS DOMAIN-CONTAINING PROTEIN"/>
    <property type="match status" value="1"/>
</dbReference>
<dbReference type="SUPFAM" id="SSF54631">
    <property type="entry name" value="CBS-domain pair"/>
    <property type="match status" value="1"/>
</dbReference>
<evidence type="ECO:0000313" key="4">
    <source>
        <dbReference type="EMBL" id="MEL3972913.1"/>
    </source>
</evidence>
<dbReference type="RefSeq" id="WP_341983710.1">
    <property type="nucleotide sequence ID" value="NZ_JBBYAF010000020.1"/>
</dbReference>
<protein>
    <submittedName>
        <fullName evidence="4">CBS domain-containing protein</fullName>
    </submittedName>
</protein>
<reference evidence="4 5" key="1">
    <citation type="submission" date="2024-04" db="EMBL/GenBank/DDBJ databases">
        <title>Bacillus oryzaecorticis sp. nov., a moderately halophilic bacterium isolated from rice husks.</title>
        <authorList>
            <person name="Zhu H.-S."/>
        </authorList>
    </citation>
    <scope>NUCLEOTIDE SEQUENCE [LARGE SCALE GENOMIC DNA]</scope>
    <source>
        <strain evidence="4 5">ZC255</strain>
    </source>
</reference>
<gene>
    <name evidence="4" type="ORF">AAEO50_11525</name>
</gene>
<evidence type="ECO:0000256" key="1">
    <source>
        <dbReference type="ARBA" id="ARBA00023122"/>
    </source>
</evidence>
<evidence type="ECO:0000259" key="3">
    <source>
        <dbReference type="PROSITE" id="PS51371"/>
    </source>
</evidence>
<keyword evidence="5" id="KW-1185">Reference proteome</keyword>
<keyword evidence="1 2" id="KW-0129">CBS domain</keyword>
<comment type="caution">
    <text evidence="4">The sequence shown here is derived from an EMBL/GenBank/DDBJ whole genome shotgun (WGS) entry which is preliminary data.</text>
</comment>
<dbReference type="CDD" id="cd04622">
    <property type="entry name" value="CBS_pair_HRP1_like"/>
    <property type="match status" value="1"/>
</dbReference>
<dbReference type="InterPro" id="IPR046342">
    <property type="entry name" value="CBS_dom_sf"/>
</dbReference>
<dbReference type="Proteomes" id="UP001389717">
    <property type="component" value="Unassembled WGS sequence"/>
</dbReference>
<dbReference type="PANTHER" id="PTHR43080">
    <property type="entry name" value="CBS DOMAIN-CONTAINING PROTEIN CBSX3, MITOCHONDRIAL"/>
    <property type="match status" value="1"/>
</dbReference>
<proteinExistence type="predicted"/>
<dbReference type="SMART" id="SM00116">
    <property type="entry name" value="CBS"/>
    <property type="match status" value="2"/>
</dbReference>
<dbReference type="PROSITE" id="PS51371">
    <property type="entry name" value="CBS"/>
    <property type="match status" value="2"/>
</dbReference>
<name>A0ABU9KA64_9BACI</name>
<sequence length="138" mass="14463">MKVRDIMSTNVEAASNQDSLSNVSSKMQSKNVGSVPVVENGQVVGMITDRDIATRGLTNGTQGDNASQVMSQNVVTISPDASAEEAAALMSQHQVRRLPVVENGNLVGMLALGDLAVQQKSDQSAGGALTQISENHTR</sequence>
<evidence type="ECO:0000313" key="5">
    <source>
        <dbReference type="Proteomes" id="UP001389717"/>
    </source>
</evidence>